<evidence type="ECO:0008006" key="4">
    <source>
        <dbReference type="Google" id="ProtNLM"/>
    </source>
</evidence>
<dbReference type="PANTHER" id="PTHR42905:SF7">
    <property type="entry name" value="PHOSPHOENOLPYRUVATE PHOSPHOMUTASE"/>
    <property type="match status" value="1"/>
</dbReference>
<proteinExistence type="inferred from homology"/>
<sequence length="276" mass="30237">MTVHDTALRPTTATAIGVGVHDALTARMVQSAGFDLLWLGSLEVCSRFAIPDRNLLTPTEMTSVIREVRAATSLPVFVDADNGYGSDLTAARAIRAFEDAGAHTVVIEDNVFPKRNSLAADESRDLMDTEEFARRLERVTAERKDLRIVARCEALVAGLGVDEAVRRLRRYAETGVDGLFVQVNKKCKDQLFPVLEQVRGLLPITLAPTSLPEVPLETFAEYGATTVLFANVVVRRMLATLPTMLGTLRGECLLSAVEQDIAPVERVLRMTDERVG</sequence>
<comment type="caution">
    <text evidence="2">The sequence shown here is derived from an EMBL/GenBank/DDBJ whole genome shotgun (WGS) entry which is preliminary data.</text>
</comment>
<dbReference type="Gene3D" id="3.20.20.60">
    <property type="entry name" value="Phosphoenolpyruvate-binding domains"/>
    <property type="match status" value="1"/>
</dbReference>
<dbReference type="CDD" id="cd00377">
    <property type="entry name" value="ICL_PEPM"/>
    <property type="match status" value="1"/>
</dbReference>
<evidence type="ECO:0000256" key="1">
    <source>
        <dbReference type="ARBA" id="ARBA00038455"/>
    </source>
</evidence>
<dbReference type="InterPro" id="IPR015813">
    <property type="entry name" value="Pyrv/PenolPyrv_kinase-like_dom"/>
</dbReference>
<gene>
    <name evidence="2" type="ORF">VT52_014445</name>
</gene>
<dbReference type="SUPFAM" id="SSF51621">
    <property type="entry name" value="Phosphoenolpyruvate/pyruvate domain"/>
    <property type="match status" value="1"/>
</dbReference>
<protein>
    <recommendedName>
        <fullName evidence="4">Phosphoenolpyruvate phosphomutase</fullName>
    </recommendedName>
</protein>
<comment type="similarity">
    <text evidence="1">Belongs to the isocitrate lyase/PEP mutase superfamily. PEP mutase family.</text>
</comment>
<accession>A0A1J4Q175</accession>
<dbReference type="Pfam" id="PF13714">
    <property type="entry name" value="PEP_mutase"/>
    <property type="match status" value="1"/>
</dbReference>
<evidence type="ECO:0000313" key="3">
    <source>
        <dbReference type="Proteomes" id="UP000034838"/>
    </source>
</evidence>
<dbReference type="RefSeq" id="WP_046426931.1">
    <property type="nucleotide sequence ID" value="NZ_LBDA02000032.1"/>
</dbReference>
<organism evidence="2 3">
    <name type="scientific">Streptomyces malaysiense</name>
    <dbReference type="NCBI Taxonomy" id="1428626"/>
    <lineage>
        <taxon>Bacteria</taxon>
        <taxon>Bacillati</taxon>
        <taxon>Actinomycetota</taxon>
        <taxon>Actinomycetes</taxon>
        <taxon>Kitasatosporales</taxon>
        <taxon>Streptomycetaceae</taxon>
        <taxon>Streptomyces</taxon>
    </lineage>
</organism>
<name>A0A1J4Q175_9ACTN</name>
<evidence type="ECO:0000313" key="2">
    <source>
        <dbReference type="EMBL" id="OIK26883.1"/>
    </source>
</evidence>
<dbReference type="EMBL" id="LBDA02000032">
    <property type="protein sequence ID" value="OIK26883.1"/>
    <property type="molecule type" value="Genomic_DNA"/>
</dbReference>
<dbReference type="PANTHER" id="PTHR42905">
    <property type="entry name" value="PHOSPHOENOLPYRUVATE CARBOXYLASE"/>
    <property type="match status" value="1"/>
</dbReference>
<dbReference type="GO" id="GO:0003824">
    <property type="term" value="F:catalytic activity"/>
    <property type="evidence" value="ECO:0007669"/>
    <property type="project" value="InterPro"/>
</dbReference>
<dbReference type="InterPro" id="IPR039556">
    <property type="entry name" value="ICL/PEPM"/>
</dbReference>
<keyword evidence="3" id="KW-1185">Reference proteome</keyword>
<dbReference type="Proteomes" id="UP000034838">
    <property type="component" value="Unassembled WGS sequence"/>
</dbReference>
<dbReference type="AlphaFoldDB" id="A0A1J4Q175"/>
<reference evidence="2" key="1">
    <citation type="submission" date="2016-10" db="EMBL/GenBank/DDBJ databases">
        <title>Genome sequence of Streptomyces malaysiense MUSC 136.</title>
        <authorList>
            <person name="Lee L.-H."/>
            <person name="Ser H.-L."/>
        </authorList>
    </citation>
    <scope>NUCLEOTIDE SEQUENCE [LARGE SCALE GENOMIC DNA]</scope>
    <source>
        <strain evidence="2">MUSC 136</strain>
    </source>
</reference>
<dbReference type="InterPro" id="IPR040442">
    <property type="entry name" value="Pyrv_kinase-like_dom_sf"/>
</dbReference>
<dbReference type="OrthoDB" id="9771433at2"/>